<organism evidence="2 3">
    <name type="scientific">Polarella glacialis</name>
    <name type="common">Dinoflagellate</name>
    <dbReference type="NCBI Taxonomy" id="89957"/>
    <lineage>
        <taxon>Eukaryota</taxon>
        <taxon>Sar</taxon>
        <taxon>Alveolata</taxon>
        <taxon>Dinophyceae</taxon>
        <taxon>Suessiales</taxon>
        <taxon>Suessiaceae</taxon>
        <taxon>Polarella</taxon>
    </lineage>
</organism>
<dbReference type="Proteomes" id="UP000654075">
    <property type="component" value="Unassembled WGS sequence"/>
</dbReference>
<evidence type="ECO:0000313" key="3">
    <source>
        <dbReference type="Proteomes" id="UP000654075"/>
    </source>
</evidence>
<reference evidence="2" key="1">
    <citation type="submission" date="2021-02" db="EMBL/GenBank/DDBJ databases">
        <authorList>
            <person name="Dougan E. K."/>
            <person name="Rhodes N."/>
            <person name="Thang M."/>
            <person name="Chan C."/>
        </authorList>
    </citation>
    <scope>NUCLEOTIDE SEQUENCE</scope>
</reference>
<feature type="transmembrane region" description="Helical" evidence="1">
    <location>
        <begin position="79"/>
        <end position="97"/>
    </location>
</feature>
<feature type="transmembrane region" description="Helical" evidence="1">
    <location>
        <begin position="103"/>
        <end position="127"/>
    </location>
</feature>
<keyword evidence="1" id="KW-0472">Membrane</keyword>
<sequence length="143" mass="15640">MAIGGVDVPGPRGPDQFLNKQLQLQETLSRCPACGWIRQQQSMLGVPQSDSTAHEPVWLPAVFVLLRLLALLCLLARPLSFAGVFLGLCVLILQLTVNGQGLGFLVLTYCLFSLFFHTNALTGARYLPTYLPSHRTVSLTNLC</sequence>
<protein>
    <submittedName>
        <fullName evidence="2">Uncharacterized protein</fullName>
    </submittedName>
</protein>
<proteinExistence type="predicted"/>
<keyword evidence="1" id="KW-1133">Transmembrane helix</keyword>
<keyword evidence="1" id="KW-0812">Transmembrane</keyword>
<evidence type="ECO:0000256" key="1">
    <source>
        <dbReference type="SAM" id="Phobius"/>
    </source>
</evidence>
<comment type="caution">
    <text evidence="2">The sequence shown here is derived from an EMBL/GenBank/DDBJ whole genome shotgun (WGS) entry which is preliminary data.</text>
</comment>
<name>A0A813DSY5_POLGL</name>
<dbReference type="EMBL" id="CAJNNV010003703">
    <property type="protein sequence ID" value="CAE8589467.1"/>
    <property type="molecule type" value="Genomic_DNA"/>
</dbReference>
<gene>
    <name evidence="2" type="ORF">PGLA1383_LOCUS8228</name>
</gene>
<dbReference type="AlphaFoldDB" id="A0A813DSY5"/>
<accession>A0A813DSY5</accession>
<evidence type="ECO:0000313" key="2">
    <source>
        <dbReference type="EMBL" id="CAE8589467.1"/>
    </source>
</evidence>
<keyword evidence="3" id="KW-1185">Reference proteome</keyword>